<dbReference type="Gene3D" id="3.90.226.10">
    <property type="entry name" value="2-enoyl-CoA Hydratase, Chain A, domain 1"/>
    <property type="match status" value="1"/>
</dbReference>
<dbReference type="PANTHER" id="PTHR11941">
    <property type="entry name" value="ENOYL-COA HYDRATASE-RELATED"/>
    <property type="match status" value="1"/>
</dbReference>
<dbReference type="RefSeq" id="WP_162408794.1">
    <property type="nucleotide sequence ID" value="NZ_CP093331.1"/>
</dbReference>
<dbReference type="EMBL" id="PDWN01000003">
    <property type="protein sequence ID" value="KAF1696459.1"/>
    <property type="molecule type" value="Genomic_DNA"/>
</dbReference>
<keyword evidence="3" id="KW-1185">Reference proteome</keyword>
<accession>A0ABQ6Z9X4</accession>
<dbReference type="Proteomes" id="UP000788419">
    <property type="component" value="Unassembled WGS sequence"/>
</dbReference>
<proteinExistence type="inferred from homology"/>
<name>A0ABQ6Z9X4_9GAMM</name>
<evidence type="ECO:0000256" key="1">
    <source>
        <dbReference type="ARBA" id="ARBA00005254"/>
    </source>
</evidence>
<dbReference type="NCBIfam" id="NF006452">
    <property type="entry name" value="PRK08788.1"/>
    <property type="match status" value="1"/>
</dbReference>
<dbReference type="InterPro" id="IPR001753">
    <property type="entry name" value="Enoyl-CoA_hydra/iso"/>
</dbReference>
<reference evidence="2 3" key="1">
    <citation type="submission" date="2017-10" db="EMBL/GenBank/DDBJ databases">
        <title>Whole genome sequencing of members of genus Pseudoxanthomonas.</title>
        <authorList>
            <person name="Kumar S."/>
            <person name="Bansal K."/>
            <person name="Kaur A."/>
            <person name="Patil P."/>
            <person name="Sharma S."/>
            <person name="Patil P.B."/>
        </authorList>
    </citation>
    <scope>NUCLEOTIDE SEQUENCE [LARGE SCALE GENOMIC DNA]</scope>
    <source>
        <strain evidence="2 3">DSM 17801</strain>
    </source>
</reference>
<dbReference type="PANTHER" id="PTHR11941:SF54">
    <property type="entry name" value="ENOYL-COA HYDRATASE, MITOCHONDRIAL"/>
    <property type="match status" value="1"/>
</dbReference>
<sequence>MSTIEKLQRTHNFPTIRVQTPPDGSAHWLYMHADAAQAGVRPCCRFEMLEDMWSYMSSITLRESQRHQGRLRHFVLASAASAYNLGGDLDLFRKLIIEGNRERLLAYARRCVEGVHHVHTGFGGDMHTVALIQGDALGGGLEMALACHTIVAEEGVGMGLPEVLFGLFPGMGAYSFLCKRVTARQAEKMILSGEVYSSEEMYRLGVVDVLVPKGQGESAVQDLIRQHQRAPHSHLAMNAVRKIGQPVSYEELMGITEVWVDTALALGEKSLRTMERIVRAQARRASSEAA</sequence>
<dbReference type="Pfam" id="PF00378">
    <property type="entry name" value="ECH_1"/>
    <property type="match status" value="1"/>
</dbReference>
<organism evidence="2 3">
    <name type="scientific">Pseudoxanthomonas daejeonensis</name>
    <dbReference type="NCBI Taxonomy" id="266062"/>
    <lineage>
        <taxon>Bacteria</taxon>
        <taxon>Pseudomonadati</taxon>
        <taxon>Pseudomonadota</taxon>
        <taxon>Gammaproteobacteria</taxon>
        <taxon>Lysobacterales</taxon>
        <taxon>Lysobacteraceae</taxon>
        <taxon>Pseudoxanthomonas</taxon>
    </lineage>
</organism>
<dbReference type="SUPFAM" id="SSF52096">
    <property type="entry name" value="ClpP/crotonase"/>
    <property type="match status" value="1"/>
</dbReference>
<dbReference type="InterPro" id="IPR029045">
    <property type="entry name" value="ClpP/crotonase-like_dom_sf"/>
</dbReference>
<evidence type="ECO:0000313" key="3">
    <source>
        <dbReference type="Proteomes" id="UP000788419"/>
    </source>
</evidence>
<protein>
    <submittedName>
        <fullName evidence="2">Enoyl-CoA hydratase</fullName>
    </submittedName>
</protein>
<evidence type="ECO:0000313" key="2">
    <source>
        <dbReference type="EMBL" id="KAF1696459.1"/>
    </source>
</evidence>
<comment type="similarity">
    <text evidence="1">Belongs to the enoyl-CoA hydratase/isomerase family.</text>
</comment>
<dbReference type="Gene3D" id="6.20.390.30">
    <property type="match status" value="1"/>
</dbReference>
<comment type="caution">
    <text evidence="2">The sequence shown here is derived from an EMBL/GenBank/DDBJ whole genome shotgun (WGS) entry which is preliminary data.</text>
</comment>
<dbReference type="CDD" id="cd06558">
    <property type="entry name" value="crotonase-like"/>
    <property type="match status" value="1"/>
</dbReference>
<gene>
    <name evidence="2" type="ORF">CSC65_04395</name>
</gene>